<proteinExistence type="predicted"/>
<protein>
    <recommendedName>
        <fullName evidence="2">Transposase (putative) gypsy type domain-containing protein</fullName>
    </recommendedName>
</protein>
<dbReference type="EMBL" id="JACGWN010000010">
    <property type="protein sequence ID" value="KAL0427474.1"/>
    <property type="molecule type" value="Genomic_DNA"/>
</dbReference>
<organism evidence="3">
    <name type="scientific">Sesamum latifolium</name>
    <dbReference type="NCBI Taxonomy" id="2727402"/>
    <lineage>
        <taxon>Eukaryota</taxon>
        <taxon>Viridiplantae</taxon>
        <taxon>Streptophyta</taxon>
        <taxon>Embryophyta</taxon>
        <taxon>Tracheophyta</taxon>
        <taxon>Spermatophyta</taxon>
        <taxon>Magnoliopsida</taxon>
        <taxon>eudicotyledons</taxon>
        <taxon>Gunneridae</taxon>
        <taxon>Pentapetalae</taxon>
        <taxon>asterids</taxon>
        <taxon>lamiids</taxon>
        <taxon>Lamiales</taxon>
        <taxon>Pedaliaceae</taxon>
        <taxon>Sesamum</taxon>
    </lineage>
</organism>
<accession>A0AAW2VD52</accession>
<feature type="compositionally biased region" description="Basic and acidic residues" evidence="1">
    <location>
        <begin position="31"/>
        <end position="44"/>
    </location>
</feature>
<comment type="caution">
    <text evidence="3">The sequence shown here is derived from an EMBL/GenBank/DDBJ whole genome shotgun (WGS) entry which is preliminary data.</text>
</comment>
<evidence type="ECO:0000256" key="1">
    <source>
        <dbReference type="SAM" id="MobiDB-lite"/>
    </source>
</evidence>
<dbReference type="Pfam" id="PF04195">
    <property type="entry name" value="Transposase_28"/>
    <property type="match status" value="1"/>
</dbReference>
<gene>
    <name evidence="3" type="ORF">Slati_2922200</name>
</gene>
<sequence>MISLKIKGAPFSSTAAVAARCLMDEENVEAEGDRESGARERDDNVDVGLGDPEGEGSSPGEEEKQIAPRSLADWGSCNLWDLDVDRLVSDFHILPFAICTPLPSNRPPSPPDNYLSFFVAELRSGLRFPIPSFYSDVARLFQVPLNQLSPNSFRILAGFFMIFSFRCFGVTTEIFAQCFRLRKAEPRLFLFTPRPGSPSCLLPVHPRIGRGVSFLFGVRVPGVFLIVG</sequence>
<reference evidence="3" key="2">
    <citation type="journal article" date="2024" name="Plant">
        <title>Genomic evolution and insights into agronomic trait innovations of Sesamum species.</title>
        <authorList>
            <person name="Miao H."/>
            <person name="Wang L."/>
            <person name="Qu L."/>
            <person name="Liu H."/>
            <person name="Sun Y."/>
            <person name="Le M."/>
            <person name="Wang Q."/>
            <person name="Wei S."/>
            <person name="Zheng Y."/>
            <person name="Lin W."/>
            <person name="Duan Y."/>
            <person name="Cao H."/>
            <person name="Xiong S."/>
            <person name="Wang X."/>
            <person name="Wei L."/>
            <person name="Li C."/>
            <person name="Ma Q."/>
            <person name="Ju M."/>
            <person name="Zhao R."/>
            <person name="Li G."/>
            <person name="Mu C."/>
            <person name="Tian Q."/>
            <person name="Mei H."/>
            <person name="Zhang T."/>
            <person name="Gao T."/>
            <person name="Zhang H."/>
        </authorList>
    </citation>
    <scope>NUCLEOTIDE SEQUENCE</scope>
    <source>
        <strain evidence="3">KEN1</strain>
    </source>
</reference>
<dbReference type="InterPro" id="IPR007321">
    <property type="entry name" value="Transposase_28"/>
</dbReference>
<feature type="region of interest" description="Disordered" evidence="1">
    <location>
        <begin position="27"/>
        <end position="66"/>
    </location>
</feature>
<evidence type="ECO:0000313" key="3">
    <source>
        <dbReference type="EMBL" id="KAL0427474.1"/>
    </source>
</evidence>
<name>A0AAW2VD52_9LAMI</name>
<feature type="domain" description="Transposase (putative) gypsy type" evidence="2">
    <location>
        <begin position="118"/>
        <end position="182"/>
    </location>
</feature>
<dbReference type="AlphaFoldDB" id="A0AAW2VD52"/>
<reference evidence="3" key="1">
    <citation type="submission" date="2020-06" db="EMBL/GenBank/DDBJ databases">
        <authorList>
            <person name="Li T."/>
            <person name="Hu X."/>
            <person name="Zhang T."/>
            <person name="Song X."/>
            <person name="Zhang H."/>
            <person name="Dai N."/>
            <person name="Sheng W."/>
            <person name="Hou X."/>
            <person name="Wei L."/>
        </authorList>
    </citation>
    <scope>NUCLEOTIDE SEQUENCE</scope>
    <source>
        <strain evidence="3">KEN1</strain>
        <tissue evidence="3">Leaf</tissue>
    </source>
</reference>
<evidence type="ECO:0000259" key="2">
    <source>
        <dbReference type="Pfam" id="PF04195"/>
    </source>
</evidence>